<dbReference type="InterPro" id="IPR032466">
    <property type="entry name" value="Metal_Hydrolase"/>
</dbReference>
<dbReference type="Gene3D" id="3.20.20.140">
    <property type="entry name" value="Metal-dependent hydrolases"/>
    <property type="match status" value="1"/>
</dbReference>
<accession>A0ABS8IBV6</accession>
<dbReference type="SUPFAM" id="SSF51556">
    <property type="entry name" value="Metallo-dependent hydrolases"/>
    <property type="match status" value="1"/>
</dbReference>
<dbReference type="EMBL" id="JAIVFQ010000028">
    <property type="protein sequence ID" value="MCC5601243.1"/>
    <property type="molecule type" value="Genomic_DNA"/>
</dbReference>
<evidence type="ECO:0000313" key="2">
    <source>
        <dbReference type="Proteomes" id="UP001199525"/>
    </source>
</evidence>
<dbReference type="RefSeq" id="WP_229486277.1">
    <property type="nucleotide sequence ID" value="NZ_JAIVFQ010000028.1"/>
</dbReference>
<proteinExistence type="predicted"/>
<reference evidence="1 2" key="1">
    <citation type="journal article" date="2021" name="Microorganisms">
        <title>Genome Evolution of Filamentous Cyanobacterium Nostoc Species: From Facultative Symbiosis to Free Living.</title>
        <authorList>
            <person name="Huo D."/>
            <person name="Li H."/>
            <person name="Cai F."/>
            <person name="Guo X."/>
            <person name="Qiao Z."/>
            <person name="Wang W."/>
            <person name="Yu G."/>
            <person name="Li R."/>
        </authorList>
    </citation>
    <scope>NUCLEOTIDE SEQUENCE [LARGE SCALE GENOMIC DNA]</scope>
    <source>
        <strain evidence="1 2">CHAB 5714</strain>
    </source>
</reference>
<dbReference type="Proteomes" id="UP001199525">
    <property type="component" value="Unassembled WGS sequence"/>
</dbReference>
<comment type="caution">
    <text evidence="1">The sequence shown here is derived from an EMBL/GenBank/DDBJ whole genome shotgun (WGS) entry which is preliminary data.</text>
</comment>
<organism evidence="1 2">
    <name type="scientific">Nostoc favosum CHAB5714</name>
    <dbReference type="NCBI Taxonomy" id="2780399"/>
    <lineage>
        <taxon>Bacteria</taxon>
        <taxon>Bacillati</taxon>
        <taxon>Cyanobacteriota</taxon>
        <taxon>Cyanophyceae</taxon>
        <taxon>Nostocales</taxon>
        <taxon>Nostocaceae</taxon>
        <taxon>Nostoc</taxon>
        <taxon>Nostoc favosum</taxon>
    </lineage>
</organism>
<evidence type="ECO:0000313" key="1">
    <source>
        <dbReference type="EMBL" id="MCC5601243.1"/>
    </source>
</evidence>
<gene>
    <name evidence="1" type="ORF">LC586_19030</name>
</gene>
<name>A0ABS8IBV6_9NOSO</name>
<sequence>MTIALDRPQKTKSAQIREKLGYPIIDTDVHTQEFEPAVLDYLEQIGGTALVERFKENLPGSSRFKWYKQTWEERFAYRTNRPNWWGRPTKNTLNLATISLPKLLHERLQETGTDFAVVYPNLATMAPNIGNEEMRRAVCRAVNTYHADIFRPYSDRLTPIAAIPLHTPEEGIEELEYALLGFRFRSLGCA</sequence>
<evidence type="ECO:0008006" key="3">
    <source>
        <dbReference type="Google" id="ProtNLM"/>
    </source>
</evidence>
<keyword evidence="2" id="KW-1185">Reference proteome</keyword>
<protein>
    <recommendedName>
        <fullName evidence="3">Amidohydrolase</fullName>
    </recommendedName>
</protein>